<dbReference type="AlphaFoldDB" id="A0A6A4HJX6"/>
<dbReference type="PANTHER" id="PTHR34154:SF3">
    <property type="entry name" value="ALKALI-SENSITIVE LINKAGE PROTEIN 1"/>
    <property type="match status" value="1"/>
</dbReference>
<dbReference type="InterPro" id="IPR024655">
    <property type="entry name" value="Asl1_glyco_hydro_catalytic"/>
</dbReference>
<gene>
    <name evidence="2" type="ORF">BT96DRAFT_994259</name>
</gene>
<dbReference type="InterPro" id="IPR017853">
    <property type="entry name" value="GH"/>
</dbReference>
<proteinExistence type="predicted"/>
<sequence length="144" mass="15551">MTRSFSEEPANALSTRHGRSIGGAKGCLAWPNGDQPYLGDYKTDKTNVIYTWNVSAPSNAKSLGFTFVPQFWGPAFASSFSSTVVAGYAKYLLGFNEPNEPGQSNLDAETAAALWKQYIEPLKAKGYRLGSPATSSDPNGLSWM</sequence>
<dbReference type="Proteomes" id="UP000799118">
    <property type="component" value="Unassembled WGS sequence"/>
</dbReference>
<name>A0A6A4HJX6_9AGAR</name>
<dbReference type="OrthoDB" id="5959761at2759"/>
<evidence type="ECO:0000313" key="3">
    <source>
        <dbReference type="Proteomes" id="UP000799118"/>
    </source>
</evidence>
<dbReference type="PANTHER" id="PTHR34154">
    <property type="entry name" value="ALKALI-SENSITIVE LINKAGE PROTEIN 1"/>
    <property type="match status" value="1"/>
</dbReference>
<evidence type="ECO:0000259" key="1">
    <source>
        <dbReference type="Pfam" id="PF11790"/>
    </source>
</evidence>
<feature type="domain" description="Asl1-like glycosyl hydrolase catalytic" evidence="1">
    <location>
        <begin position="28"/>
        <end position="144"/>
    </location>
</feature>
<dbReference type="EMBL" id="ML769473">
    <property type="protein sequence ID" value="KAE9399142.1"/>
    <property type="molecule type" value="Genomic_DNA"/>
</dbReference>
<organism evidence="2 3">
    <name type="scientific">Gymnopus androsaceus JB14</name>
    <dbReference type="NCBI Taxonomy" id="1447944"/>
    <lineage>
        <taxon>Eukaryota</taxon>
        <taxon>Fungi</taxon>
        <taxon>Dikarya</taxon>
        <taxon>Basidiomycota</taxon>
        <taxon>Agaricomycotina</taxon>
        <taxon>Agaricomycetes</taxon>
        <taxon>Agaricomycetidae</taxon>
        <taxon>Agaricales</taxon>
        <taxon>Marasmiineae</taxon>
        <taxon>Omphalotaceae</taxon>
        <taxon>Gymnopus</taxon>
    </lineage>
</organism>
<dbReference type="InterPro" id="IPR053183">
    <property type="entry name" value="ASL1"/>
</dbReference>
<dbReference type="GO" id="GO:0071966">
    <property type="term" value="P:fungal-type cell wall polysaccharide metabolic process"/>
    <property type="evidence" value="ECO:0007669"/>
    <property type="project" value="TreeGrafter"/>
</dbReference>
<dbReference type="SUPFAM" id="SSF51445">
    <property type="entry name" value="(Trans)glycosidases"/>
    <property type="match status" value="1"/>
</dbReference>
<dbReference type="GO" id="GO:0009277">
    <property type="term" value="C:fungal-type cell wall"/>
    <property type="evidence" value="ECO:0007669"/>
    <property type="project" value="TreeGrafter"/>
</dbReference>
<protein>
    <recommendedName>
        <fullName evidence="1">Asl1-like glycosyl hydrolase catalytic domain-containing protein</fullName>
    </recommendedName>
</protein>
<reference evidence="2" key="1">
    <citation type="journal article" date="2019" name="Environ. Microbiol.">
        <title>Fungal ecological strategies reflected in gene transcription - a case study of two litter decomposers.</title>
        <authorList>
            <person name="Barbi F."/>
            <person name="Kohler A."/>
            <person name="Barry K."/>
            <person name="Baskaran P."/>
            <person name="Daum C."/>
            <person name="Fauchery L."/>
            <person name="Ihrmark K."/>
            <person name="Kuo A."/>
            <person name="LaButti K."/>
            <person name="Lipzen A."/>
            <person name="Morin E."/>
            <person name="Grigoriev I.V."/>
            <person name="Henrissat B."/>
            <person name="Lindahl B."/>
            <person name="Martin F."/>
        </authorList>
    </citation>
    <scope>NUCLEOTIDE SEQUENCE</scope>
    <source>
        <strain evidence="2">JB14</strain>
    </source>
</reference>
<keyword evidence="3" id="KW-1185">Reference proteome</keyword>
<dbReference type="Pfam" id="PF11790">
    <property type="entry name" value="Glyco_hydro_cc"/>
    <property type="match status" value="1"/>
</dbReference>
<accession>A0A6A4HJX6</accession>
<evidence type="ECO:0000313" key="2">
    <source>
        <dbReference type="EMBL" id="KAE9399142.1"/>
    </source>
</evidence>